<keyword evidence="3" id="KW-1185">Reference proteome</keyword>
<dbReference type="Proteomes" id="UP001159042">
    <property type="component" value="Unassembled WGS sequence"/>
</dbReference>
<evidence type="ECO:0000313" key="3">
    <source>
        <dbReference type="Proteomes" id="UP001159042"/>
    </source>
</evidence>
<name>A0AAV8VU29_9CUCU</name>
<reference evidence="2 3" key="1">
    <citation type="journal article" date="2023" name="Insect Mol. Biol.">
        <title>Genome sequencing provides insights into the evolution of gene families encoding plant cell wall-degrading enzymes in longhorned beetles.</title>
        <authorList>
            <person name="Shin N.R."/>
            <person name="Okamura Y."/>
            <person name="Kirsch R."/>
            <person name="Pauchet Y."/>
        </authorList>
    </citation>
    <scope>NUCLEOTIDE SEQUENCE [LARGE SCALE GENOMIC DNA]</scope>
    <source>
        <strain evidence="2">EAD_L_NR</strain>
    </source>
</reference>
<feature type="region of interest" description="Disordered" evidence="1">
    <location>
        <begin position="138"/>
        <end position="163"/>
    </location>
</feature>
<evidence type="ECO:0000313" key="2">
    <source>
        <dbReference type="EMBL" id="KAJ8917659.1"/>
    </source>
</evidence>
<accession>A0AAV8VU29</accession>
<gene>
    <name evidence="2" type="ORF">NQ315_005106</name>
</gene>
<evidence type="ECO:0000256" key="1">
    <source>
        <dbReference type="SAM" id="MobiDB-lite"/>
    </source>
</evidence>
<comment type="caution">
    <text evidence="2">The sequence shown here is derived from an EMBL/GenBank/DDBJ whole genome shotgun (WGS) entry which is preliminary data.</text>
</comment>
<organism evidence="2 3">
    <name type="scientific">Exocentrus adspersus</name>
    <dbReference type="NCBI Taxonomy" id="1586481"/>
    <lineage>
        <taxon>Eukaryota</taxon>
        <taxon>Metazoa</taxon>
        <taxon>Ecdysozoa</taxon>
        <taxon>Arthropoda</taxon>
        <taxon>Hexapoda</taxon>
        <taxon>Insecta</taxon>
        <taxon>Pterygota</taxon>
        <taxon>Neoptera</taxon>
        <taxon>Endopterygota</taxon>
        <taxon>Coleoptera</taxon>
        <taxon>Polyphaga</taxon>
        <taxon>Cucujiformia</taxon>
        <taxon>Chrysomeloidea</taxon>
        <taxon>Cerambycidae</taxon>
        <taxon>Lamiinae</taxon>
        <taxon>Acanthocinini</taxon>
        <taxon>Exocentrus</taxon>
    </lineage>
</organism>
<proteinExistence type="predicted"/>
<dbReference type="EMBL" id="JANEYG010000031">
    <property type="protein sequence ID" value="KAJ8917659.1"/>
    <property type="molecule type" value="Genomic_DNA"/>
</dbReference>
<dbReference type="AlphaFoldDB" id="A0AAV8VU29"/>
<protein>
    <submittedName>
        <fullName evidence="2">Uncharacterized protein</fullName>
    </submittedName>
</protein>
<feature type="compositionally biased region" description="Polar residues" evidence="1">
    <location>
        <begin position="145"/>
        <end position="156"/>
    </location>
</feature>
<sequence length="309" mass="35619">MECLIPNDDCLKPYQMYFQGTYGVVTAFSNPTPVLGKDKLAPPEKLVASQSLQVENIHKQPPRPFGVEVLGPPPQRFTTPTLTTMRAPPVSYPQLTNYRHNYQPKNIQEIIGYLNKPRSYDYDSDDHPQKDKERQATNHEGFKENLNTSSGFSSNDPFHPYKPTDPSEINLLATASFRFAPPVWRNFRKLYQQPSKLQQFSPNTQQVETSNIQETITRNFDKPFIVTLNVFPMEDQQTRRGQKSIQRIQSGYPYRFQGDSRARIFGDRDRGNKFTIRLNVFPEAILPLLEGEDNTAESNTNVKKRIKFL</sequence>